<feature type="transmembrane region" description="Helical" evidence="4">
    <location>
        <begin position="12"/>
        <end position="37"/>
    </location>
</feature>
<keyword evidence="6" id="KW-1185">Reference proteome</keyword>
<dbReference type="Pfam" id="PF01297">
    <property type="entry name" value="ZnuA"/>
    <property type="match status" value="1"/>
</dbReference>
<accession>A0AAE0TF67</accession>
<reference evidence="5" key="3">
    <citation type="submission" date="2023-05" db="EMBL/GenBank/DDBJ databases">
        <authorList>
            <person name="Smith C.H."/>
        </authorList>
    </citation>
    <scope>NUCLEOTIDE SEQUENCE</scope>
    <source>
        <strain evidence="5">CHS0354</strain>
        <tissue evidence="5">Mantle</tissue>
    </source>
</reference>
<evidence type="ECO:0000256" key="4">
    <source>
        <dbReference type="SAM" id="Phobius"/>
    </source>
</evidence>
<keyword evidence="4" id="KW-0472">Membrane</keyword>
<evidence type="ECO:0000256" key="2">
    <source>
        <dbReference type="ARBA" id="ARBA00022448"/>
    </source>
</evidence>
<reference evidence="5" key="1">
    <citation type="journal article" date="2021" name="Genome Biol. Evol.">
        <title>A High-Quality Reference Genome for a Parasitic Bivalve with Doubly Uniparental Inheritance (Bivalvia: Unionida).</title>
        <authorList>
            <person name="Smith C.H."/>
        </authorList>
    </citation>
    <scope>NUCLEOTIDE SEQUENCE</scope>
    <source>
        <strain evidence="5">CHS0354</strain>
    </source>
</reference>
<sequence length="260" mass="29508">MTLKHRKITPIFKFGVSIFVLIGFFPALVAASVSVTIKPLHSLTVSLTAGTGISVHLIVYGRNSPHTKLLKPSHLRQLKVSELVIMTDDKTLEIFIEKADQVLDKKTKRLSVASKLTGLLEVRDDGDYVHEEEHADEQGHGGKQYDPHIWNSVSLMRQATDVIEAELVSVYSAHAAKIKENAKVLKASLEKLKQETDLKIKAVQSKPFVVFHDAYQYFEQEFGLHSEGVMYYNPVAQMSARHYKEIQDRIRKKKYSVYFL</sequence>
<dbReference type="PANTHER" id="PTHR42953">
    <property type="entry name" value="HIGH-AFFINITY ZINC UPTAKE SYSTEM PROTEIN ZNUA-RELATED"/>
    <property type="match status" value="1"/>
</dbReference>
<dbReference type="Gene3D" id="3.40.50.1980">
    <property type="entry name" value="Nitrogenase molybdenum iron protein domain"/>
    <property type="match status" value="2"/>
</dbReference>
<proteinExistence type="inferred from homology"/>
<evidence type="ECO:0000256" key="3">
    <source>
        <dbReference type="ARBA" id="ARBA00022729"/>
    </source>
</evidence>
<organism evidence="5 6">
    <name type="scientific">Potamilus streckersoni</name>
    <dbReference type="NCBI Taxonomy" id="2493646"/>
    <lineage>
        <taxon>Eukaryota</taxon>
        <taxon>Metazoa</taxon>
        <taxon>Spiralia</taxon>
        <taxon>Lophotrochozoa</taxon>
        <taxon>Mollusca</taxon>
        <taxon>Bivalvia</taxon>
        <taxon>Autobranchia</taxon>
        <taxon>Heteroconchia</taxon>
        <taxon>Palaeoheterodonta</taxon>
        <taxon>Unionida</taxon>
        <taxon>Unionoidea</taxon>
        <taxon>Unionidae</taxon>
        <taxon>Ambleminae</taxon>
        <taxon>Lampsilini</taxon>
        <taxon>Potamilus</taxon>
    </lineage>
</organism>
<evidence type="ECO:0000256" key="1">
    <source>
        <dbReference type="ARBA" id="ARBA00011028"/>
    </source>
</evidence>
<dbReference type="PANTHER" id="PTHR42953:SF3">
    <property type="entry name" value="HIGH-AFFINITY ZINC UPTAKE SYSTEM PROTEIN ZNUA"/>
    <property type="match status" value="1"/>
</dbReference>
<gene>
    <name evidence="5" type="ORF">CHS0354_006910</name>
</gene>
<feature type="transmembrane region" description="Helical" evidence="4">
    <location>
        <begin position="43"/>
        <end position="61"/>
    </location>
</feature>
<dbReference type="Proteomes" id="UP001195483">
    <property type="component" value="Unassembled WGS sequence"/>
</dbReference>
<dbReference type="InterPro" id="IPR006127">
    <property type="entry name" value="ZnuA-like"/>
</dbReference>
<dbReference type="AlphaFoldDB" id="A0AAE0TF67"/>
<keyword evidence="4" id="KW-0812">Transmembrane</keyword>
<evidence type="ECO:0008006" key="7">
    <source>
        <dbReference type="Google" id="ProtNLM"/>
    </source>
</evidence>
<evidence type="ECO:0000313" key="6">
    <source>
        <dbReference type="Proteomes" id="UP001195483"/>
    </source>
</evidence>
<evidence type="ECO:0000313" key="5">
    <source>
        <dbReference type="EMBL" id="KAK3608869.1"/>
    </source>
</evidence>
<dbReference type="GO" id="GO:0046872">
    <property type="term" value="F:metal ion binding"/>
    <property type="evidence" value="ECO:0007669"/>
    <property type="project" value="InterPro"/>
</dbReference>
<keyword evidence="4" id="KW-1133">Transmembrane helix</keyword>
<keyword evidence="2" id="KW-0813">Transport</keyword>
<dbReference type="GO" id="GO:0030001">
    <property type="term" value="P:metal ion transport"/>
    <property type="evidence" value="ECO:0007669"/>
    <property type="project" value="InterPro"/>
</dbReference>
<reference evidence="5" key="2">
    <citation type="journal article" date="2021" name="Genome Biol. Evol.">
        <title>Developing a high-quality reference genome for a parasitic bivalve with doubly uniparental inheritance (Bivalvia: Unionida).</title>
        <authorList>
            <person name="Smith C.H."/>
        </authorList>
    </citation>
    <scope>NUCLEOTIDE SEQUENCE</scope>
    <source>
        <strain evidence="5">CHS0354</strain>
        <tissue evidence="5">Mantle</tissue>
    </source>
</reference>
<dbReference type="SUPFAM" id="SSF53807">
    <property type="entry name" value="Helical backbone' metal receptor"/>
    <property type="match status" value="1"/>
</dbReference>
<name>A0AAE0TF67_9BIVA</name>
<comment type="similarity">
    <text evidence="1">Belongs to the bacterial solute-binding protein 9 family.</text>
</comment>
<dbReference type="EMBL" id="JAEAOA010000469">
    <property type="protein sequence ID" value="KAK3608869.1"/>
    <property type="molecule type" value="Genomic_DNA"/>
</dbReference>
<keyword evidence="3" id="KW-0732">Signal</keyword>
<protein>
    <recommendedName>
        <fullName evidence="7">Zinc ABC transporter substrate-binding protein</fullName>
    </recommendedName>
</protein>
<comment type="caution">
    <text evidence="5">The sequence shown here is derived from an EMBL/GenBank/DDBJ whole genome shotgun (WGS) entry which is preliminary data.</text>
</comment>
<dbReference type="InterPro" id="IPR050492">
    <property type="entry name" value="Bact_metal-bind_prot9"/>
</dbReference>